<sequence length="344" mass="38525">MLDALINQVKDCSETKRQKFADQVSKHFTDRAHLNRPEEISTFNNLLDGVYDELDTDARETLSKRLASLDAVSPDLAFKLANDEAQVAAQMLRQTRVLSDDQLISIAETKGQEHLLALSKREYISPSLSRKLIEKGNAKVKESIAVNIGADISKEEIEELIKSLPSELGNKIRHLRKSTEDLIQELFRDMSDIMTGAELVKRESRIDIKQWLTGIRQGHVTLNKAISQIALEKNLYDLASLLSVVTGINRSYVANLMVRYDSTGISVLCRAMGVHDGEYSAICKARCAHLKFPSTTGNKWVTNYHVLDPADAKRMMDVLRAKLKAANKTVKDRPNEFASSRVTG</sequence>
<comment type="caution">
    <text evidence="1">The sequence shown here is derived from an EMBL/GenBank/DDBJ whole genome shotgun (WGS) entry which is preliminary data.</text>
</comment>
<dbReference type="RefSeq" id="WP_340273682.1">
    <property type="nucleotide sequence ID" value="NZ_JBAKIA010000004.1"/>
</dbReference>
<gene>
    <name evidence="1" type="ORF">V6575_07760</name>
</gene>
<dbReference type="InterPro" id="IPR019285">
    <property type="entry name" value="DUF2336"/>
</dbReference>
<evidence type="ECO:0000313" key="1">
    <source>
        <dbReference type="EMBL" id="MEJ8473980.1"/>
    </source>
</evidence>
<reference evidence="1 2" key="1">
    <citation type="submission" date="2024-02" db="EMBL/GenBank/DDBJ databases">
        <title>Roseibium algae sp. nov., isolated from marine alga (Grateloupia sp.), showing potential in myo-inositol conversion.</title>
        <authorList>
            <person name="Wang Y."/>
        </authorList>
    </citation>
    <scope>NUCLEOTIDE SEQUENCE [LARGE SCALE GENOMIC DNA]</scope>
    <source>
        <strain evidence="1 2">H3510</strain>
    </source>
</reference>
<name>A0ABU8TII8_9HYPH</name>
<dbReference type="Proteomes" id="UP001385499">
    <property type="component" value="Unassembled WGS sequence"/>
</dbReference>
<dbReference type="EMBL" id="JBAKIA010000004">
    <property type="protein sequence ID" value="MEJ8473980.1"/>
    <property type="molecule type" value="Genomic_DNA"/>
</dbReference>
<keyword evidence="2" id="KW-1185">Reference proteome</keyword>
<accession>A0ABU8TII8</accession>
<evidence type="ECO:0000313" key="2">
    <source>
        <dbReference type="Proteomes" id="UP001385499"/>
    </source>
</evidence>
<organism evidence="1 2">
    <name type="scientific">Roseibium algae</name>
    <dbReference type="NCBI Taxonomy" id="3123038"/>
    <lineage>
        <taxon>Bacteria</taxon>
        <taxon>Pseudomonadati</taxon>
        <taxon>Pseudomonadota</taxon>
        <taxon>Alphaproteobacteria</taxon>
        <taxon>Hyphomicrobiales</taxon>
        <taxon>Stappiaceae</taxon>
        <taxon>Roseibium</taxon>
    </lineage>
</organism>
<dbReference type="Pfam" id="PF10098">
    <property type="entry name" value="DUF2336"/>
    <property type="match status" value="1"/>
</dbReference>
<proteinExistence type="predicted"/>
<protein>
    <submittedName>
        <fullName evidence="1">DUF2336 domain-containing protein</fullName>
    </submittedName>
</protein>